<evidence type="ECO:0000313" key="4">
    <source>
        <dbReference type="Proteomes" id="UP001218188"/>
    </source>
</evidence>
<accession>A0AAD6WVJ7</accession>
<comment type="caution">
    <text evidence="3">The sequence shown here is derived from an EMBL/GenBank/DDBJ whole genome shotgun (WGS) entry which is preliminary data.</text>
</comment>
<dbReference type="NCBIfam" id="TIGR00654">
    <property type="entry name" value="PhzF_family"/>
    <property type="match status" value="1"/>
</dbReference>
<dbReference type="GO" id="GO:0005737">
    <property type="term" value="C:cytoplasm"/>
    <property type="evidence" value="ECO:0007669"/>
    <property type="project" value="TreeGrafter"/>
</dbReference>
<dbReference type="GO" id="GO:0016853">
    <property type="term" value="F:isomerase activity"/>
    <property type="evidence" value="ECO:0007669"/>
    <property type="project" value="UniProtKB-KW"/>
</dbReference>
<keyword evidence="2" id="KW-0413">Isomerase</keyword>
<dbReference type="PANTHER" id="PTHR13774">
    <property type="entry name" value="PHENAZINE BIOSYNTHESIS PROTEIN"/>
    <property type="match status" value="1"/>
</dbReference>
<keyword evidence="4" id="KW-1185">Reference proteome</keyword>
<dbReference type="Pfam" id="PF02567">
    <property type="entry name" value="PhzC-PhzF"/>
    <property type="match status" value="1"/>
</dbReference>
<evidence type="ECO:0000313" key="3">
    <source>
        <dbReference type="EMBL" id="KAJ7026812.1"/>
    </source>
</evidence>
<dbReference type="PANTHER" id="PTHR13774:SF17">
    <property type="entry name" value="PHENAZINE BIOSYNTHESIS-LIKE DOMAIN-CONTAINING PROTEIN"/>
    <property type="match status" value="1"/>
</dbReference>
<dbReference type="InterPro" id="IPR003719">
    <property type="entry name" value="Phenazine_PhzF-like"/>
</dbReference>
<dbReference type="AlphaFoldDB" id="A0AAD6WVJ7"/>
<reference evidence="3" key="1">
    <citation type="submission" date="2023-03" db="EMBL/GenBank/DDBJ databases">
        <title>Massive genome expansion in bonnet fungi (Mycena s.s.) driven by repeated elements and novel gene families across ecological guilds.</title>
        <authorList>
            <consortium name="Lawrence Berkeley National Laboratory"/>
            <person name="Harder C.B."/>
            <person name="Miyauchi S."/>
            <person name="Viragh M."/>
            <person name="Kuo A."/>
            <person name="Thoen E."/>
            <person name="Andreopoulos B."/>
            <person name="Lu D."/>
            <person name="Skrede I."/>
            <person name="Drula E."/>
            <person name="Henrissat B."/>
            <person name="Morin E."/>
            <person name="Kohler A."/>
            <person name="Barry K."/>
            <person name="LaButti K."/>
            <person name="Morin E."/>
            <person name="Salamov A."/>
            <person name="Lipzen A."/>
            <person name="Mereny Z."/>
            <person name="Hegedus B."/>
            <person name="Baldrian P."/>
            <person name="Stursova M."/>
            <person name="Weitz H."/>
            <person name="Taylor A."/>
            <person name="Grigoriev I.V."/>
            <person name="Nagy L.G."/>
            <person name="Martin F."/>
            <person name="Kauserud H."/>
        </authorList>
    </citation>
    <scope>NUCLEOTIDE SEQUENCE</scope>
    <source>
        <strain evidence="3">CBHHK200</strain>
    </source>
</reference>
<dbReference type="Proteomes" id="UP001218188">
    <property type="component" value="Unassembled WGS sequence"/>
</dbReference>
<dbReference type="Gene3D" id="3.10.310.10">
    <property type="entry name" value="Diaminopimelate Epimerase, Chain A, domain 1"/>
    <property type="match status" value="2"/>
</dbReference>
<evidence type="ECO:0000256" key="2">
    <source>
        <dbReference type="ARBA" id="ARBA00023235"/>
    </source>
</evidence>
<evidence type="ECO:0000256" key="1">
    <source>
        <dbReference type="ARBA" id="ARBA00008270"/>
    </source>
</evidence>
<comment type="similarity">
    <text evidence="1">Belongs to the PhzF family.</text>
</comment>
<dbReference type="EMBL" id="JARJCM010000133">
    <property type="protein sequence ID" value="KAJ7026812.1"/>
    <property type="molecule type" value="Genomic_DNA"/>
</dbReference>
<dbReference type="SUPFAM" id="SSF54506">
    <property type="entry name" value="Diaminopimelate epimerase-like"/>
    <property type="match status" value="1"/>
</dbReference>
<dbReference type="PIRSF" id="PIRSF016184">
    <property type="entry name" value="PhzC_PhzF"/>
    <property type="match status" value="1"/>
</dbReference>
<organism evidence="3 4">
    <name type="scientific">Mycena alexandri</name>
    <dbReference type="NCBI Taxonomy" id="1745969"/>
    <lineage>
        <taxon>Eukaryota</taxon>
        <taxon>Fungi</taxon>
        <taxon>Dikarya</taxon>
        <taxon>Basidiomycota</taxon>
        <taxon>Agaricomycotina</taxon>
        <taxon>Agaricomycetes</taxon>
        <taxon>Agaricomycetidae</taxon>
        <taxon>Agaricales</taxon>
        <taxon>Marasmiineae</taxon>
        <taxon>Mycenaceae</taxon>
        <taxon>Mycena</taxon>
    </lineage>
</organism>
<proteinExistence type="inferred from homology"/>
<name>A0AAD6WVJ7_9AGAR</name>
<evidence type="ECO:0008006" key="5">
    <source>
        <dbReference type="Google" id="ProtNLM"/>
    </source>
</evidence>
<sequence length="319" mass="34761">MITFADICKKTVPGHLEFEILNAFTTNTFGGNPAAIVFLPNTLPNEILQKINDNFNKPIVVYLSPPKTLIPPKQGTAVFALRWFGPRNEMKICGHGTLAAAEAIFRRLDPSKEINTLEFETLSGLLTAQRVGDKIQMELPAGSTLPASTGESTSVEGVFARAIGKPGVGIRYIGYGGPGFSNYLLVEVDESEKLGEWRPNVEHFAELAPRTQILVVTSASDEPGIAYETRMFAPSIGVGEDHVCGSAHCLNAPYWAAKAHDVRYTEGKVQHATAVSIRGGDIWAEYFASTNRVKIRGNVKPVAVGTLNLSDIHMDHKQW</sequence>
<gene>
    <name evidence="3" type="ORF">C8F04DRAFT_1124328</name>
</gene>
<protein>
    <recommendedName>
        <fullName evidence="5">Diaminopimelate epimerase-like protein</fullName>
    </recommendedName>
</protein>